<keyword evidence="3" id="KW-1185">Reference proteome</keyword>
<organism evidence="2 3">
    <name type="scientific">Aureobasidium pullulans EXF-150</name>
    <dbReference type="NCBI Taxonomy" id="1043002"/>
    <lineage>
        <taxon>Eukaryota</taxon>
        <taxon>Fungi</taxon>
        <taxon>Dikarya</taxon>
        <taxon>Ascomycota</taxon>
        <taxon>Pezizomycotina</taxon>
        <taxon>Dothideomycetes</taxon>
        <taxon>Dothideomycetidae</taxon>
        <taxon>Dothideales</taxon>
        <taxon>Saccotheciaceae</taxon>
        <taxon>Aureobasidium</taxon>
    </lineage>
</organism>
<dbReference type="Proteomes" id="UP000030706">
    <property type="component" value="Unassembled WGS sequence"/>
</dbReference>
<dbReference type="InterPro" id="IPR024526">
    <property type="entry name" value="DUF3807"/>
</dbReference>
<feature type="compositionally biased region" description="Basic and acidic residues" evidence="1">
    <location>
        <begin position="104"/>
        <end position="116"/>
    </location>
</feature>
<feature type="region of interest" description="Disordered" evidence="1">
    <location>
        <begin position="179"/>
        <end position="234"/>
    </location>
</feature>
<sequence length="234" mass="26374">MANHQIKVPSVTEDDLRRFYNKHFASLGSSNRHHGAILSAEVEIDDDGLGYYPDGVKRTLTDDQIAMFRHSEIQALLRERRRRRENSDSEPGSGIPTGMAQSVGRDKLDTAEDIVRQRSTSTSDSQSTGKRKWQRFIDVSETNPEHLTHRRIARELDGQQTSSVDLAYGDEEPAVSVSTKRPKVSTTVSSSRKHIAYNDADEVQPTQPAQPLSEQIHNRQFLWPTLETSTSMNS</sequence>
<name>A0A074XA90_AURPU</name>
<feature type="region of interest" description="Disordered" evidence="1">
    <location>
        <begin position="77"/>
        <end position="135"/>
    </location>
</feature>
<gene>
    <name evidence="2" type="ORF">M438DRAFT_337310</name>
</gene>
<dbReference type="PANTHER" id="PTHR40642:SF1">
    <property type="entry name" value="YALI0F31295P"/>
    <property type="match status" value="1"/>
</dbReference>
<dbReference type="OrthoDB" id="5422320at2759"/>
<dbReference type="GeneID" id="40746289"/>
<reference evidence="2 3" key="1">
    <citation type="journal article" date="2014" name="BMC Genomics">
        <title>Genome sequencing of four Aureobasidium pullulans varieties: biotechnological potential, stress tolerance, and description of new species.</title>
        <authorList>
            <person name="Gostin Ar C."/>
            <person name="Ohm R.A."/>
            <person name="Kogej T."/>
            <person name="Sonjak S."/>
            <person name="Turk M."/>
            <person name="Zajc J."/>
            <person name="Zalar P."/>
            <person name="Grube M."/>
            <person name="Sun H."/>
            <person name="Han J."/>
            <person name="Sharma A."/>
            <person name="Chiniquy J."/>
            <person name="Ngan C.Y."/>
            <person name="Lipzen A."/>
            <person name="Barry K."/>
            <person name="Grigoriev I.V."/>
            <person name="Gunde-Cimerman N."/>
        </authorList>
    </citation>
    <scope>NUCLEOTIDE SEQUENCE [LARGE SCALE GENOMIC DNA]</scope>
    <source>
        <strain evidence="2 3">EXF-150</strain>
    </source>
</reference>
<accession>A0A074XA90</accession>
<evidence type="ECO:0000313" key="2">
    <source>
        <dbReference type="EMBL" id="KEQ82278.1"/>
    </source>
</evidence>
<dbReference type="AlphaFoldDB" id="A0A074XA90"/>
<feature type="compositionally biased region" description="Low complexity" evidence="1">
    <location>
        <begin position="117"/>
        <end position="128"/>
    </location>
</feature>
<dbReference type="Pfam" id="PF12720">
    <property type="entry name" value="DUF3807"/>
    <property type="match status" value="1"/>
</dbReference>
<dbReference type="STRING" id="1043002.A0A074XA90"/>
<dbReference type="RefSeq" id="XP_029758465.1">
    <property type="nucleotide sequence ID" value="XM_029903983.1"/>
</dbReference>
<dbReference type="HOGENOM" id="CLU_086075_1_1_1"/>
<proteinExistence type="predicted"/>
<protein>
    <submittedName>
        <fullName evidence="2">Uncharacterized protein</fullName>
    </submittedName>
</protein>
<dbReference type="EMBL" id="KL584988">
    <property type="protein sequence ID" value="KEQ82278.1"/>
    <property type="molecule type" value="Genomic_DNA"/>
</dbReference>
<feature type="compositionally biased region" description="Polar residues" evidence="1">
    <location>
        <begin position="204"/>
        <end position="215"/>
    </location>
</feature>
<dbReference type="PANTHER" id="PTHR40642">
    <property type="entry name" value="YALI0F31295P"/>
    <property type="match status" value="1"/>
</dbReference>
<feature type="compositionally biased region" description="Polar residues" evidence="1">
    <location>
        <begin position="179"/>
        <end position="190"/>
    </location>
</feature>
<evidence type="ECO:0000256" key="1">
    <source>
        <dbReference type="SAM" id="MobiDB-lite"/>
    </source>
</evidence>
<evidence type="ECO:0000313" key="3">
    <source>
        <dbReference type="Proteomes" id="UP000030706"/>
    </source>
</evidence>